<dbReference type="PANTHER" id="PTHR10194:SF60">
    <property type="entry name" value="RAS GTPASE-ACTIVATING PROTEIN RASKOL"/>
    <property type="match status" value="1"/>
</dbReference>
<dbReference type="InterPro" id="IPR001936">
    <property type="entry name" value="RasGAP_dom"/>
</dbReference>
<feature type="domain" description="Ras-GAP" evidence="2">
    <location>
        <begin position="1280"/>
        <end position="1464"/>
    </location>
</feature>
<dbReference type="Pfam" id="PF00616">
    <property type="entry name" value="RasGAP"/>
    <property type="match status" value="2"/>
</dbReference>
<evidence type="ECO:0000313" key="4">
    <source>
        <dbReference type="Proteomes" id="UP000002037"/>
    </source>
</evidence>
<dbReference type="InterPro" id="IPR023152">
    <property type="entry name" value="RasGAP_CS"/>
</dbReference>
<dbReference type="GeneID" id="8297384"/>
<keyword evidence="4" id="KW-1185">Reference proteome</keyword>
<dbReference type="OrthoDB" id="28245at2759"/>
<sequence>MMTDPEIESDGEYLYVKALSKRIESLLPNHTGRSIEEVELDQQFQITRTLLLESNNRNPKMITYIFISFASILKSINTESANNKIKHRDEKSRNSTLLVCKLLADILKSNWDREQTVLDDKDLLSNYSRFYYYDRPNRINPNYVAELVDIFVNMLSSGVVRKVLALVRNEQTITTMAVAKEEQDISREDQPLTKEEEIASALSDIDWYLDTIMRYIATANPDEYYDVIIDKIYKYSERDQTIPLPILQKYCPLMKYFFFSDDNHVRVVDDTVRALPCIRSSTWRQVYLYFFANSIKDQSFSRTLDYNVLVDINDTHQNQVLKTLFDTAISIYFENTDQSYCGSFVLTWILACCLEDIKEVNTDKPLNKLKLTFNKRLKFMITVLKDSSNASNLESFDALIHIFHLGTRLQAYNLLSHPIYIFSLKFLDETYRNLLKYADTHRDDLITDDELSFQYEFLTVNFYLAALLLRPEKYSKIILNNYAQNQDELRANKILVKIIKGLSEIETGRKVFLNLMQQLIPTLKKMIYGALKILCQFEARYNRNVFTPISSPNDSPQSAVYSDLASMGQFIQANAATQSTMSLIKTSLDHYAEDLFDIQSRDSGNKIGGIKNVTSTTNSSHLSSSTYRFRIVNGAEELLSDIFSIFTTVPDLYFNAMPLMSDEYYETKPLKELLPAIIKFCHEAVIPLRVALKSRWVVQGNTRLLDSCKLLCTKMVTPGNRLVQYNSTLSVFANFNICNCIIYITCEACLSMSLLSPKFKSCFLFLNDFLQKRTLFDEYIAKNPIIMDPSTQAYYEPCGDIIHSVEKVLLLSLCTHDVSFYNYAVQGLNWYVTELKTHKHFYRPEEVSDTMLDTFELFAKDDSVFTGFASLHKRHRNILREAKATKSLYQVWMMIYYRWLKILDKKEALGPEENLVFRHYTGFIVSTSGCFISGDPFPDNQELKEKAINHISVLFDKCIELLTSQDMVIQMVVKEALSNETHSELYRLIAEKLMNTAAGYFDKYKADDIVLFLDRALMVMTAMINVKSEGALYLAAMLPEICQLFIKCISSIENQFERLKVQLRFCKLGIALEADRTNCGLNGAYKLRNIFAKSSMEWLEQAVFFDEVMQDEVSSSLSREVDTSYLALDLAVESSSLLRGQVENLLLEVPDGIKDDELKKYKDLSFSNYFSLFYKIIEKYTKSTPNTRERHKQQVIIDNILQAITNILQYDSQIGMRFILPMGYHENKKIRSIFLNVFSKMLLSQSMNEKREEYPESLIQELTEQDEIFGAIADCASSYEHNLLASSLFGVFSYTGKLDKLFKVLLSVEVAHSARSTDLFRRNSTLTKFLSFYAHAYGVEYLENVVQPIVKELVDNEVQFEVEKVDTPETADLFMNYLNRIVDSIVNSINELPTPFKWLCGEVYSTVIKKFPDAACSAVSSFIFLRFLCPAIISPEQQFKIQINNPKVKRSLMQLVKVLQNMANGTLNSIKWAALANESDKLNEDNRKISDFLKDVSINDNNTYEFHKDEVREKPLNELRYLHKFIYTYFTKIRSLYLFKDGAGKGTQLHEKAVKFKTFDIIVMKLGQPKPSVRLQLHTSMKIPDANNLDDDEIKFNDFMTKMSLKYADTPPDAVDVIHSSIFKDGTPAVVVNLKKMNSRPDDAAYLAYKLLETASQVWDNKFYLVYDFTEYYHYTKPVTDEYARLLGDFSTKQLFSNCSRVYYFNIPRTQHPGVLDAVKAVREKGSTYSIKLYTYSLADPDYIIRNLCLDQETVAINRENKVSYENVTLYDPTSDRFLPVKLKIGRRFVTLCFITKVPFHDKNCVTDGFVPVEVYRITEFIKCEVSNFTGHNDEFTMFLNHGVQVTLRSQNRLEILRFLYFTISRLPKEPFYIAPDANYQNERHSMHWFGRLYNIVFQGLLNNDEDVKSKAATLFGSLSTYFEIDFGIRESHAVKVPFPADATNFVVSVSEYLASNFPQMTYRFFKAFFDNFERMDKETRFTSILYLSPWIQNIYEYVYSSPENGADKAADLFRLFCRLTNIYKDKIPFLNDYLWSKLFQEARLVSTLVEEVVAFAIDSKNDSPDWSFIIAVIRPSIEVCGEVTARLTKRIGAALTTDSTVALESKLFEISVLIKISSSLFFNSYNLSKTYLAELIFFVTLFIDDYHLDVGEDLQKLLMTAIQSLLHKPGITELQQRKIDEAIAYFSTPRAKMIFGTSRDTTYVNDIGQTFNRISNFERFTDYLNEFIDIFGSTEDRTAWRARWSSKAIDVAFNNFSLFQDRAVLVVGILAKQGISDSTACRTIKLISNGELHSIKLAICVAVAVARILDGLPDTSVLPPILIWPQLCFALLNHSVLYQASLLNLIASVTKVMRSVPNYLDRIFEERQLLEPGLSDLETRNHYSITKKNFGMHMFFILTQGLRVSQYRHLSISCIKTYFKARYQNALGNGSKDLETNAYAYLMLLYLCCDVKEVKEFFDEIGLACEFVDLGDGQKIPNVLIDYLIGSSEATQIAMIHAGYFFSDVQGVDISFKTRFIRIYLYLLHHKRDLALLVYHLIEPVMIQDLVNTVSVVVVRNISDVIELVGRYSDYDPEFYIKKIDDIIDTNQIDVVRKLRDLKPLHESVDENFRFKPEFDHDIKSIQSMLYRASSNYIVGATLED</sequence>
<dbReference type="RefSeq" id="XP_002549234.1">
    <property type="nucleotide sequence ID" value="XM_002549188.1"/>
</dbReference>
<dbReference type="Gene3D" id="1.10.506.10">
    <property type="entry name" value="GTPase Activation - p120gap, domain 1"/>
    <property type="match status" value="1"/>
</dbReference>
<reference evidence="3 4" key="1">
    <citation type="journal article" date="2009" name="Nature">
        <title>Evolution of pathogenicity and sexual reproduction in eight Candida genomes.</title>
        <authorList>
            <person name="Butler G."/>
            <person name="Rasmussen M.D."/>
            <person name="Lin M.F."/>
            <person name="Santos M.A."/>
            <person name="Sakthikumar S."/>
            <person name="Munro C.A."/>
            <person name="Rheinbay E."/>
            <person name="Grabherr M."/>
            <person name="Forche A."/>
            <person name="Reedy J.L."/>
            <person name="Agrafioti I."/>
            <person name="Arnaud M.B."/>
            <person name="Bates S."/>
            <person name="Brown A.J."/>
            <person name="Brunke S."/>
            <person name="Costanzo M.C."/>
            <person name="Fitzpatrick D.A."/>
            <person name="de Groot P.W."/>
            <person name="Harris D."/>
            <person name="Hoyer L.L."/>
            <person name="Hube B."/>
            <person name="Klis F.M."/>
            <person name="Kodira C."/>
            <person name="Lennard N."/>
            <person name="Logue M.E."/>
            <person name="Martin R."/>
            <person name="Neiman A.M."/>
            <person name="Nikolaou E."/>
            <person name="Quail M.A."/>
            <person name="Quinn J."/>
            <person name="Santos M.C."/>
            <person name="Schmitzberger F.F."/>
            <person name="Sherlock G."/>
            <person name="Shah P."/>
            <person name="Silverstein K.A."/>
            <person name="Skrzypek M.S."/>
            <person name="Soll D."/>
            <person name="Staggs R."/>
            <person name="Stansfield I."/>
            <person name="Stumpf M.P."/>
            <person name="Sudbery P.E."/>
            <person name="Srikantha T."/>
            <person name="Zeng Q."/>
            <person name="Berman J."/>
            <person name="Berriman M."/>
            <person name="Heitman J."/>
            <person name="Gow N.A."/>
            <person name="Lorenz M.C."/>
            <person name="Birren B.W."/>
            <person name="Kellis M."/>
            <person name="Cuomo C.A."/>
        </authorList>
    </citation>
    <scope>NUCLEOTIDE SEQUENCE [LARGE SCALE GENOMIC DNA]</scope>
    <source>
        <strain evidence="4">ATCC MYA-3404 / T1</strain>
    </source>
</reference>
<dbReference type="GO" id="GO:0007165">
    <property type="term" value="P:signal transduction"/>
    <property type="evidence" value="ECO:0007669"/>
    <property type="project" value="UniProtKB-ARBA"/>
</dbReference>
<dbReference type="InterPro" id="IPR008936">
    <property type="entry name" value="Rho_GTPase_activation_prot"/>
</dbReference>
<dbReference type="eggNOG" id="KOG1826">
    <property type="taxonomic scope" value="Eukaryota"/>
</dbReference>
<dbReference type="InterPro" id="IPR036865">
    <property type="entry name" value="CRAL-TRIO_dom_sf"/>
</dbReference>
<dbReference type="Gene3D" id="3.40.525.10">
    <property type="entry name" value="CRAL-TRIO lipid binding domain"/>
    <property type="match status" value="1"/>
</dbReference>
<dbReference type="InterPro" id="IPR039360">
    <property type="entry name" value="Ras_GTPase"/>
</dbReference>
<dbReference type="SMART" id="SM00323">
    <property type="entry name" value="RasGAP"/>
    <property type="match status" value="1"/>
</dbReference>
<dbReference type="PROSITE" id="PS00509">
    <property type="entry name" value="RAS_GTPASE_ACTIV_1"/>
    <property type="match status" value="1"/>
</dbReference>
<dbReference type="GO" id="GO:0005096">
    <property type="term" value="F:GTPase activator activity"/>
    <property type="evidence" value="ECO:0007669"/>
    <property type="project" value="UniProtKB-KW"/>
</dbReference>
<evidence type="ECO:0000259" key="2">
    <source>
        <dbReference type="PROSITE" id="PS50018"/>
    </source>
</evidence>
<dbReference type="PROSITE" id="PS50018">
    <property type="entry name" value="RAS_GTPASE_ACTIV_2"/>
    <property type="match status" value="1"/>
</dbReference>
<dbReference type="PANTHER" id="PTHR10194">
    <property type="entry name" value="RAS GTPASE-ACTIVATING PROTEINS"/>
    <property type="match status" value="1"/>
</dbReference>
<dbReference type="CDD" id="cd05392">
    <property type="entry name" value="RasGAP_Neurofibromin_like"/>
    <property type="match status" value="1"/>
</dbReference>
<evidence type="ECO:0000256" key="1">
    <source>
        <dbReference type="ARBA" id="ARBA00022468"/>
    </source>
</evidence>
<dbReference type="KEGG" id="ctp:CTRG_03531"/>
<gene>
    <name evidence="3" type="ORF">CTRG_03531</name>
</gene>
<accession>C5MBT9</accession>
<dbReference type="SUPFAM" id="SSF48350">
    <property type="entry name" value="GTPase activation domain, GAP"/>
    <property type="match status" value="1"/>
</dbReference>
<proteinExistence type="predicted"/>
<dbReference type="VEuPathDB" id="FungiDB:CTRG_03531"/>
<dbReference type="HOGENOM" id="CLU_000439_0_0_1"/>
<protein>
    <recommendedName>
        <fullName evidence="2">Ras-GAP domain-containing protein</fullName>
    </recommendedName>
</protein>
<organism evidence="3 4">
    <name type="scientific">Candida tropicalis (strain ATCC MYA-3404 / T1)</name>
    <name type="common">Yeast</name>
    <dbReference type="NCBI Taxonomy" id="294747"/>
    <lineage>
        <taxon>Eukaryota</taxon>
        <taxon>Fungi</taxon>
        <taxon>Dikarya</taxon>
        <taxon>Ascomycota</taxon>
        <taxon>Saccharomycotina</taxon>
        <taxon>Pichiomycetes</taxon>
        <taxon>Debaryomycetaceae</taxon>
        <taxon>Candida/Lodderomyces clade</taxon>
        <taxon>Candida</taxon>
    </lineage>
</organism>
<dbReference type="STRING" id="294747.C5MBT9"/>
<dbReference type="EMBL" id="GG692398">
    <property type="protein sequence ID" value="EER33106.1"/>
    <property type="molecule type" value="Genomic_DNA"/>
</dbReference>
<evidence type="ECO:0000313" key="3">
    <source>
        <dbReference type="EMBL" id="EER33106.1"/>
    </source>
</evidence>
<dbReference type="Proteomes" id="UP000002037">
    <property type="component" value="Unassembled WGS sequence"/>
</dbReference>
<name>C5MBT9_CANTT</name>
<keyword evidence="1" id="KW-0343">GTPase activation</keyword>